<dbReference type="Gene3D" id="1.20.1560.10">
    <property type="entry name" value="ABC transporter type 1, transmembrane domain"/>
    <property type="match status" value="2"/>
</dbReference>
<feature type="transmembrane region" description="Helical" evidence="11">
    <location>
        <begin position="727"/>
        <end position="746"/>
    </location>
</feature>
<dbReference type="SMART" id="SM00382">
    <property type="entry name" value="AAA"/>
    <property type="match status" value="2"/>
</dbReference>
<dbReference type="CDD" id="cd18579">
    <property type="entry name" value="ABC_6TM_ABCC_D1"/>
    <property type="match status" value="1"/>
</dbReference>
<evidence type="ECO:0000256" key="8">
    <source>
        <dbReference type="ARBA" id="ARBA00022989"/>
    </source>
</evidence>
<dbReference type="GO" id="GO:0005886">
    <property type="term" value="C:plasma membrane"/>
    <property type="evidence" value="ECO:0007669"/>
    <property type="project" value="UniProtKB-SubCell"/>
</dbReference>
<feature type="domain" description="ABC transmembrane type-1" evidence="13">
    <location>
        <begin position="686"/>
        <end position="973"/>
    </location>
</feature>
<keyword evidence="6" id="KW-0547">Nucleotide-binding</keyword>
<dbReference type="STRING" id="1333845.SAMN04487895_112162"/>
<dbReference type="OrthoDB" id="9802264at2"/>
<dbReference type="EMBL" id="FODH01000012">
    <property type="protein sequence ID" value="SEO83574.1"/>
    <property type="molecule type" value="Genomic_DNA"/>
</dbReference>
<feature type="transmembrane region" description="Helical" evidence="11">
    <location>
        <begin position="69"/>
        <end position="98"/>
    </location>
</feature>
<dbReference type="FunFam" id="3.40.50.300:FF:000630">
    <property type="entry name" value="ATP-binding cassette (ABC) transporter, putative"/>
    <property type="match status" value="1"/>
</dbReference>
<dbReference type="CDD" id="cd03244">
    <property type="entry name" value="ABCC_MRP_domain2"/>
    <property type="match status" value="1"/>
</dbReference>
<dbReference type="InterPro" id="IPR027417">
    <property type="entry name" value="P-loop_NTPase"/>
</dbReference>
<feature type="domain" description="ABC transmembrane type-1" evidence="13">
    <location>
        <begin position="69"/>
        <end position="352"/>
    </location>
</feature>
<feature type="transmembrane region" description="Helical" evidence="11">
    <location>
        <begin position="681"/>
        <end position="707"/>
    </location>
</feature>
<evidence type="ECO:0000256" key="11">
    <source>
        <dbReference type="SAM" id="Phobius"/>
    </source>
</evidence>
<name>A0A1H8SYZ6_9BACL</name>
<evidence type="ECO:0000256" key="7">
    <source>
        <dbReference type="ARBA" id="ARBA00022840"/>
    </source>
</evidence>
<dbReference type="SUPFAM" id="SSF52540">
    <property type="entry name" value="P-loop containing nucleoside triphosphate hydrolases"/>
    <property type="match status" value="2"/>
</dbReference>
<dbReference type="EMBL" id="CP076607">
    <property type="protein sequence ID" value="QWU15604.1"/>
    <property type="molecule type" value="Genomic_DNA"/>
</dbReference>
<dbReference type="GO" id="GO:0140359">
    <property type="term" value="F:ABC-type transporter activity"/>
    <property type="evidence" value="ECO:0007669"/>
    <property type="project" value="InterPro"/>
</dbReference>
<feature type="domain" description="ABC transporter" evidence="12">
    <location>
        <begin position="1028"/>
        <end position="1250"/>
    </location>
</feature>
<evidence type="ECO:0000256" key="9">
    <source>
        <dbReference type="ARBA" id="ARBA00023136"/>
    </source>
</evidence>
<keyword evidence="17" id="KW-1185">Reference proteome</keyword>
<dbReference type="FunFam" id="1.20.1560.10:FF:000013">
    <property type="entry name" value="ABC transporter C family member 2"/>
    <property type="match status" value="1"/>
</dbReference>
<comment type="similarity">
    <text evidence="2">Belongs to the ABC transporter superfamily. ABCC family. Conjugate transporter (TC 3.A.1.208) subfamily.</text>
</comment>
<dbReference type="GO" id="GO:0005524">
    <property type="term" value="F:ATP binding"/>
    <property type="evidence" value="ECO:0007669"/>
    <property type="project" value="UniProtKB-KW"/>
</dbReference>
<dbReference type="InterPro" id="IPR017871">
    <property type="entry name" value="ABC_transporter-like_CS"/>
</dbReference>
<evidence type="ECO:0000313" key="15">
    <source>
        <dbReference type="EMBL" id="SEO83574.1"/>
    </source>
</evidence>
<feature type="transmembrane region" description="Helical" evidence="11">
    <location>
        <begin position="191"/>
        <end position="222"/>
    </location>
</feature>
<evidence type="ECO:0000256" key="10">
    <source>
        <dbReference type="SAM" id="MobiDB-lite"/>
    </source>
</evidence>
<keyword evidence="4 11" id="KW-0812">Transmembrane</keyword>
<feature type="transmembrane region" description="Helical" evidence="11">
    <location>
        <begin position="110"/>
        <end position="135"/>
    </location>
</feature>
<dbReference type="AlphaFoldDB" id="A0A1H8SYZ6"/>
<dbReference type="InterPro" id="IPR011527">
    <property type="entry name" value="ABC1_TM_dom"/>
</dbReference>
<evidence type="ECO:0000256" key="3">
    <source>
        <dbReference type="ARBA" id="ARBA00022448"/>
    </source>
</evidence>
<keyword evidence="7 14" id="KW-0067">ATP-binding</keyword>
<dbReference type="SUPFAM" id="SSF90123">
    <property type="entry name" value="ABC transporter transmembrane region"/>
    <property type="match status" value="2"/>
</dbReference>
<feature type="domain" description="ABC transporter" evidence="12">
    <location>
        <begin position="385"/>
        <end position="616"/>
    </location>
</feature>
<dbReference type="Proteomes" id="UP000683429">
    <property type="component" value="Chromosome"/>
</dbReference>
<dbReference type="RefSeq" id="WP_036588758.1">
    <property type="nucleotide sequence ID" value="NZ_CP076607.1"/>
</dbReference>
<organism evidence="15 16">
    <name type="scientific">Paenibacillus sophorae</name>
    <dbReference type="NCBI Taxonomy" id="1333845"/>
    <lineage>
        <taxon>Bacteria</taxon>
        <taxon>Bacillati</taxon>
        <taxon>Bacillota</taxon>
        <taxon>Bacilli</taxon>
        <taxon>Bacillales</taxon>
        <taxon>Paenibacillaceae</taxon>
        <taxon>Paenibacillus</taxon>
    </lineage>
</organism>
<reference evidence="15 16" key="1">
    <citation type="submission" date="2016-10" db="EMBL/GenBank/DDBJ databases">
        <authorList>
            <person name="de Groot N.N."/>
        </authorList>
    </citation>
    <scope>NUCLEOTIDE SEQUENCE [LARGE SCALE GENOMIC DNA]</scope>
    <source>
        <strain evidence="15 16">CGMCC 1.10238</strain>
    </source>
</reference>
<feature type="transmembrane region" description="Helical" evidence="11">
    <location>
        <begin position="944"/>
        <end position="965"/>
    </location>
</feature>
<dbReference type="PROSITE" id="PS00211">
    <property type="entry name" value="ABC_TRANSPORTER_1"/>
    <property type="match status" value="2"/>
</dbReference>
<dbReference type="GO" id="GO:0016887">
    <property type="term" value="F:ATP hydrolysis activity"/>
    <property type="evidence" value="ECO:0007669"/>
    <property type="project" value="InterPro"/>
</dbReference>
<evidence type="ECO:0000256" key="6">
    <source>
        <dbReference type="ARBA" id="ARBA00022741"/>
    </source>
</evidence>
<evidence type="ECO:0000256" key="5">
    <source>
        <dbReference type="ARBA" id="ARBA00022737"/>
    </source>
</evidence>
<evidence type="ECO:0000313" key="14">
    <source>
        <dbReference type="EMBL" id="QWU15604.1"/>
    </source>
</evidence>
<feature type="compositionally biased region" description="Basic and acidic residues" evidence="10">
    <location>
        <begin position="627"/>
        <end position="639"/>
    </location>
</feature>
<dbReference type="Pfam" id="PF00005">
    <property type="entry name" value="ABC_tran"/>
    <property type="match status" value="2"/>
</dbReference>
<evidence type="ECO:0000256" key="2">
    <source>
        <dbReference type="ARBA" id="ARBA00009726"/>
    </source>
</evidence>
<dbReference type="PANTHER" id="PTHR24223">
    <property type="entry name" value="ATP-BINDING CASSETTE SUB-FAMILY C"/>
    <property type="match status" value="1"/>
</dbReference>
<dbReference type="PANTHER" id="PTHR24223:SF456">
    <property type="entry name" value="MULTIDRUG RESISTANCE-ASSOCIATED PROTEIN LETHAL(2)03659"/>
    <property type="match status" value="1"/>
</dbReference>
<proteinExistence type="inferred from homology"/>
<dbReference type="Pfam" id="PF00664">
    <property type="entry name" value="ABC_membrane"/>
    <property type="match status" value="2"/>
</dbReference>
<dbReference type="PROSITE" id="PS50893">
    <property type="entry name" value="ABC_TRANSPORTER_2"/>
    <property type="match status" value="2"/>
</dbReference>
<reference evidence="14 17" key="2">
    <citation type="submission" date="2021-06" db="EMBL/GenBank/DDBJ databases">
        <title>Whole genome sequence of Paenibacillus sophorae DSM23020 for comparative genomics.</title>
        <authorList>
            <person name="Kim M.-J."/>
            <person name="Lee G."/>
            <person name="Shin J.-H."/>
        </authorList>
    </citation>
    <scope>NUCLEOTIDE SEQUENCE [LARGE SCALE GENOMIC DNA]</scope>
    <source>
        <strain evidence="14 17">DSM 23020</strain>
    </source>
</reference>
<keyword evidence="3" id="KW-0813">Transport</keyword>
<dbReference type="InterPro" id="IPR044746">
    <property type="entry name" value="ABCC_6TM_D1"/>
</dbReference>
<dbReference type="InterPro" id="IPR003439">
    <property type="entry name" value="ABC_transporter-like_ATP-bd"/>
</dbReference>
<feature type="transmembrane region" description="Helical" evidence="11">
    <location>
        <begin position="817"/>
        <end position="842"/>
    </location>
</feature>
<protein>
    <submittedName>
        <fullName evidence="15">ABC-type multidrug transport system, ATPase and permease component</fullName>
    </submittedName>
    <submittedName>
        <fullName evidence="14">ATP-binding cassette domain-containing protein</fullName>
    </submittedName>
</protein>
<accession>A0A1H8SYZ6</accession>
<dbReference type="InterPro" id="IPR036640">
    <property type="entry name" value="ABC1_TM_sf"/>
</dbReference>
<feature type="region of interest" description="Disordered" evidence="10">
    <location>
        <begin position="618"/>
        <end position="654"/>
    </location>
</feature>
<dbReference type="Proteomes" id="UP000198809">
    <property type="component" value="Unassembled WGS sequence"/>
</dbReference>
<dbReference type="InterPro" id="IPR050173">
    <property type="entry name" value="ABC_transporter_C-like"/>
</dbReference>
<feature type="transmembrane region" description="Helical" evidence="11">
    <location>
        <begin position="918"/>
        <end position="937"/>
    </location>
</feature>
<keyword evidence="9 11" id="KW-0472">Membrane</keyword>
<evidence type="ECO:0000259" key="13">
    <source>
        <dbReference type="PROSITE" id="PS50929"/>
    </source>
</evidence>
<evidence type="ECO:0000259" key="12">
    <source>
        <dbReference type="PROSITE" id="PS50893"/>
    </source>
</evidence>
<comment type="subcellular location">
    <subcellularLocation>
        <location evidence="1">Cell membrane</location>
        <topology evidence="1">Multi-pass membrane protein</topology>
    </subcellularLocation>
</comment>
<dbReference type="Gene3D" id="3.40.50.300">
    <property type="entry name" value="P-loop containing nucleotide triphosphate hydrolases"/>
    <property type="match status" value="2"/>
</dbReference>
<evidence type="ECO:0000313" key="16">
    <source>
        <dbReference type="Proteomes" id="UP000198809"/>
    </source>
</evidence>
<dbReference type="InterPro" id="IPR044726">
    <property type="entry name" value="ABCC_6TM_D2"/>
</dbReference>
<gene>
    <name evidence="14" type="ORF">KP014_27835</name>
    <name evidence="15" type="ORF">SAMN04487895_112162</name>
</gene>
<dbReference type="PROSITE" id="PS50929">
    <property type="entry name" value="ABC_TM1F"/>
    <property type="match status" value="2"/>
</dbReference>
<evidence type="ECO:0000256" key="1">
    <source>
        <dbReference type="ARBA" id="ARBA00004651"/>
    </source>
</evidence>
<dbReference type="CDD" id="cd18580">
    <property type="entry name" value="ABC_6TM_ABCC_D2"/>
    <property type="match status" value="1"/>
</dbReference>
<evidence type="ECO:0000256" key="4">
    <source>
        <dbReference type="ARBA" id="ARBA00022692"/>
    </source>
</evidence>
<keyword evidence="8 11" id="KW-1133">Transmembrane helix</keyword>
<dbReference type="InterPro" id="IPR003593">
    <property type="entry name" value="AAA+_ATPase"/>
</dbReference>
<keyword evidence="5" id="KW-0677">Repeat</keyword>
<evidence type="ECO:0000313" key="17">
    <source>
        <dbReference type="Proteomes" id="UP000683429"/>
    </source>
</evidence>
<sequence length="1252" mass="138762">MNILQAWFRRIFYTEVNPVIKLSCDRMLQVDDLEPLPTNTLKDTGNSLSFDSAGKFILSIVRVNRKSSLWGMFFTLFRVIFALSIPVLIKLILTVIVGDETQQSGISNGVVYSFLFAIATIFSGIVTNLCFYWDFVAFQAHQRLLDSLIYQQMLELKATVRSKYRSGDVINTVGNDVQTISKLGYLVNDTFYVVILFIGVIVLLLNYLGLGTFAAVATLLIFQPIAQQITKHFINFDNNRAHLRELRLNLITQLLSGIRTVKLYDLAGLLNTKIRDVRDQEVQQQINWGSKAALSIVLFGSTTTLICLAAFGTRLLLGQPLDPTVLFPSLGLLMLLEVPFAQMPEILNTFSGVKAAGQRVLNFLKADKNPSGLKPLSEPGAAVGVSLEQVSFSVADQEKLILSGIDLTVKTGEAVAIVGSVGSGKSVLLRSLLEEDERLSGVIRWEGVSSLQSPRIAYVPQEAFIFNATLKENLLMGLEEAGSEELLKRAIEVTAMEADVRQLAGGLAMEIGERGIGLSGGQKQRVSLARSVVAQPGLALLDDPFSALDARTEEQIVERLLFSEWKSITRIVATHRLRFLHRFDKIVFLQEGQIVAQGTLEELLTRADFKDFYSEDSIDSSLTPASEKSEAVKENRSSESDTNNTLRITEDEDRRSGSVGRKIYGDFLQAMAGEKNNPKRLYIFTALALTVVLAVLIPLFQNLWFVAWSDPQAFEKGSLLRTIADNPGLSMLIYAGLGALALVAIYTQRALWNRQTAVAAGILHNEGLDGVVRAPIRFFDSTMSGVLMNRFSRDVFVIENDLRWMFENMVRFTFQGLVNIILFILVGPWMILGIVPILWFYYRLQKKFSIASREIKRLVQVTQSPLFSHLRETFDGLLTIRTMSQSAYFTERFEGRHNAFQRASRAHELTDRWFSVRVPILSGAISLISAASIFLAARYGWISTGLAGVILTYLISFWTLLNWSARTFAMVEGNLTSVERLVHLAELPNEETLFHKRGSEDQLAHSDHFAVTNEKDGESCLKRKGASIEFVSTSVRYAENLPDVLKNVSFSIAPGSQVGIIGRTGSGKSTILQSLVGMAEVSSGDILIDGVPIRALPLKTLRKLVAVVPQEPFLLNGTIRMNLDPTGQHTDERLMEVVKQVGMGDFMTLLPDGFDTVVSDSGGNLSQGQRQLLCFARALLKNPKIIIMDEATSNVDVQTEARIQSQLKAAIDGITVLIIAHRTSTVLGCDQIICLSEGRLENTTLENGDTYE</sequence>